<accession>A0ABW5W9R5</accession>
<protein>
    <submittedName>
        <fullName evidence="3">SRPBCC domain-containing protein</fullName>
    </submittedName>
</protein>
<dbReference type="InterPro" id="IPR023393">
    <property type="entry name" value="START-like_dom_sf"/>
</dbReference>
<comment type="similarity">
    <text evidence="1">Belongs to the AHA1 family.</text>
</comment>
<dbReference type="Pfam" id="PF08327">
    <property type="entry name" value="AHSA1"/>
    <property type="match status" value="1"/>
</dbReference>
<sequence>MNPELDLSIHRIIRAPRKDVWDAWTDPASLAQWWLPAPTLCRVDRLEVRPGGAFVTRMSDDGVTFAPHLDACFVVVDDFERIVFTNAIDSAWRPATPAPVPMTAEVTLRDHADGTDYRIVARHGAPAARDQHAELGFADGWATVAEQLARYVESGR</sequence>
<proteinExistence type="inferred from homology"/>
<feature type="domain" description="Activator of Hsp90 ATPase homologue 1/2-like C-terminal" evidence="2">
    <location>
        <begin position="14"/>
        <end position="153"/>
    </location>
</feature>
<evidence type="ECO:0000256" key="1">
    <source>
        <dbReference type="ARBA" id="ARBA00006817"/>
    </source>
</evidence>
<reference evidence="4" key="1">
    <citation type="journal article" date="2019" name="Int. J. Syst. Evol. Microbiol.">
        <title>The Global Catalogue of Microorganisms (GCM) 10K type strain sequencing project: providing services to taxonomists for standard genome sequencing and annotation.</title>
        <authorList>
            <consortium name="The Broad Institute Genomics Platform"/>
            <consortium name="The Broad Institute Genome Sequencing Center for Infectious Disease"/>
            <person name="Wu L."/>
            <person name="Ma J."/>
        </authorList>
    </citation>
    <scope>NUCLEOTIDE SEQUENCE [LARGE SCALE GENOMIC DNA]</scope>
    <source>
        <strain evidence="4">IBRC-M 10906</strain>
    </source>
</reference>
<evidence type="ECO:0000259" key="2">
    <source>
        <dbReference type="Pfam" id="PF08327"/>
    </source>
</evidence>
<dbReference type="EMBL" id="JBHUOF010000012">
    <property type="protein sequence ID" value="MFD2799730.1"/>
    <property type="molecule type" value="Genomic_DNA"/>
</dbReference>
<dbReference type="InterPro" id="IPR013538">
    <property type="entry name" value="ASHA1/2-like_C"/>
</dbReference>
<evidence type="ECO:0000313" key="3">
    <source>
        <dbReference type="EMBL" id="MFD2799730.1"/>
    </source>
</evidence>
<gene>
    <name evidence="3" type="ORF">ACFS2C_10035</name>
</gene>
<organism evidence="3 4">
    <name type="scientific">Prauserella oleivorans</name>
    <dbReference type="NCBI Taxonomy" id="1478153"/>
    <lineage>
        <taxon>Bacteria</taxon>
        <taxon>Bacillati</taxon>
        <taxon>Actinomycetota</taxon>
        <taxon>Actinomycetes</taxon>
        <taxon>Pseudonocardiales</taxon>
        <taxon>Pseudonocardiaceae</taxon>
        <taxon>Prauserella</taxon>
    </lineage>
</organism>
<dbReference type="Proteomes" id="UP001597478">
    <property type="component" value="Unassembled WGS sequence"/>
</dbReference>
<keyword evidence="4" id="KW-1185">Reference proteome</keyword>
<name>A0ABW5W9R5_9PSEU</name>
<dbReference type="Gene3D" id="3.30.530.20">
    <property type="match status" value="1"/>
</dbReference>
<dbReference type="SUPFAM" id="SSF55961">
    <property type="entry name" value="Bet v1-like"/>
    <property type="match status" value="1"/>
</dbReference>
<evidence type="ECO:0000313" key="4">
    <source>
        <dbReference type="Proteomes" id="UP001597478"/>
    </source>
</evidence>
<comment type="caution">
    <text evidence="3">The sequence shown here is derived from an EMBL/GenBank/DDBJ whole genome shotgun (WGS) entry which is preliminary data.</text>
</comment>
<dbReference type="RefSeq" id="WP_377391742.1">
    <property type="nucleotide sequence ID" value="NZ_JBHSAN010000027.1"/>
</dbReference>